<evidence type="ECO:0000313" key="1">
    <source>
        <dbReference type="EMBL" id="CAA7264902.1"/>
    </source>
</evidence>
<evidence type="ECO:0000313" key="2">
    <source>
        <dbReference type="Proteomes" id="UP000467700"/>
    </source>
</evidence>
<reference evidence="1 2" key="1">
    <citation type="submission" date="2020-01" db="EMBL/GenBank/DDBJ databases">
        <authorList>
            <person name="Gupta K D."/>
        </authorList>
    </citation>
    <scope>NUCLEOTIDE SEQUENCE [LARGE SCALE GENOMIC DNA]</scope>
</reference>
<name>A0A8S0X2B4_CYCAE</name>
<sequence length="207" mass="23097">MSRALRTPPPTKGSRPAFRDGTRIVLTENIMDVVVSKTQDVYITYSEYLPARKTIAAGAQGVVRSSKDLGLIPKNTNDPEPPSEHLFLYCLDFEVPIRIEIDRQARSVQHIHLSTSQKKATTPVEIYETGDVVYVSRDNIPELPPRGTPVKITRKAPSSMAAKYDPKGTSTLGAMHVYDIQFQQVLELPAVKYGTSSYVHPSKFRKL</sequence>
<proteinExistence type="predicted"/>
<dbReference type="Proteomes" id="UP000467700">
    <property type="component" value="Unassembled WGS sequence"/>
</dbReference>
<dbReference type="EMBL" id="CACVBS010000046">
    <property type="protein sequence ID" value="CAA7264902.1"/>
    <property type="molecule type" value="Genomic_DNA"/>
</dbReference>
<organism evidence="1 2">
    <name type="scientific">Cyclocybe aegerita</name>
    <name type="common">Black poplar mushroom</name>
    <name type="synonym">Agrocybe aegerita</name>
    <dbReference type="NCBI Taxonomy" id="1973307"/>
    <lineage>
        <taxon>Eukaryota</taxon>
        <taxon>Fungi</taxon>
        <taxon>Dikarya</taxon>
        <taxon>Basidiomycota</taxon>
        <taxon>Agaricomycotina</taxon>
        <taxon>Agaricomycetes</taxon>
        <taxon>Agaricomycetidae</taxon>
        <taxon>Agaricales</taxon>
        <taxon>Agaricineae</taxon>
        <taxon>Bolbitiaceae</taxon>
        <taxon>Cyclocybe</taxon>
    </lineage>
</organism>
<comment type="caution">
    <text evidence="1">The sequence shown here is derived from an EMBL/GenBank/DDBJ whole genome shotgun (WGS) entry which is preliminary data.</text>
</comment>
<protein>
    <submittedName>
        <fullName evidence="1">Uncharacterized protein</fullName>
    </submittedName>
</protein>
<keyword evidence="2" id="KW-1185">Reference proteome</keyword>
<gene>
    <name evidence="1" type="ORF">AAE3_LOCUS7082</name>
</gene>
<dbReference type="AlphaFoldDB" id="A0A8S0X2B4"/>
<accession>A0A8S0X2B4</accession>
<dbReference type="OrthoDB" id="10281749at2759"/>